<feature type="transmembrane region" description="Helical" evidence="2">
    <location>
        <begin position="409"/>
        <end position="429"/>
    </location>
</feature>
<dbReference type="Proteomes" id="UP000434101">
    <property type="component" value="Unassembled WGS sequence"/>
</dbReference>
<dbReference type="InterPro" id="IPR046345">
    <property type="entry name" value="TraB_PrgY-like"/>
</dbReference>
<comment type="caution">
    <text evidence="3">The sequence shown here is derived from an EMBL/GenBank/DDBJ whole genome shotgun (WGS) entry which is preliminary data.</text>
</comment>
<evidence type="ECO:0000313" key="3">
    <source>
        <dbReference type="EMBL" id="MXV61639.1"/>
    </source>
</evidence>
<feature type="transmembrane region" description="Helical" evidence="2">
    <location>
        <begin position="176"/>
        <end position="195"/>
    </location>
</feature>
<feature type="transmembrane region" description="Helical" evidence="2">
    <location>
        <begin position="373"/>
        <end position="397"/>
    </location>
</feature>
<dbReference type="PANTHER" id="PTHR21530">
    <property type="entry name" value="PHEROMONE SHUTDOWN PROTEIN"/>
    <property type="match status" value="1"/>
</dbReference>
<accession>A0A6B0VM40</accession>
<keyword evidence="2" id="KW-0472">Membrane</keyword>
<proteinExistence type="predicted"/>
<evidence type="ECO:0000256" key="2">
    <source>
        <dbReference type="SAM" id="Phobius"/>
    </source>
</evidence>
<dbReference type="EMBL" id="WUYX01000023">
    <property type="protein sequence ID" value="MXV61639.1"/>
    <property type="molecule type" value="Genomic_DNA"/>
</dbReference>
<protein>
    <submittedName>
        <fullName evidence="3">Conjugal transfer protein TraB</fullName>
    </submittedName>
</protein>
<organism evidence="3 4">
    <name type="scientific">Natronorubrum halalkaliphilum</name>
    <dbReference type="NCBI Taxonomy" id="2691917"/>
    <lineage>
        <taxon>Archaea</taxon>
        <taxon>Methanobacteriati</taxon>
        <taxon>Methanobacteriota</taxon>
        <taxon>Stenosarchaea group</taxon>
        <taxon>Halobacteria</taxon>
        <taxon>Halobacteriales</taxon>
        <taxon>Natrialbaceae</taxon>
        <taxon>Natronorubrum</taxon>
    </lineage>
</organism>
<dbReference type="RefSeq" id="WP_160063686.1">
    <property type="nucleotide sequence ID" value="NZ_WUYX01000023.1"/>
</dbReference>
<dbReference type="OrthoDB" id="377991at2157"/>
<gene>
    <name evidence="3" type="ORF">GS429_06090</name>
</gene>
<name>A0A6B0VM40_9EURY</name>
<evidence type="ECO:0000313" key="4">
    <source>
        <dbReference type="Proteomes" id="UP000434101"/>
    </source>
</evidence>
<evidence type="ECO:0000256" key="1">
    <source>
        <dbReference type="SAM" id="MobiDB-lite"/>
    </source>
</evidence>
<keyword evidence="4" id="KW-1185">Reference proteome</keyword>
<dbReference type="PANTHER" id="PTHR21530:SF7">
    <property type="entry name" value="TRAB DOMAIN-CONTAINING PROTEIN"/>
    <property type="match status" value="1"/>
</dbReference>
<dbReference type="AlphaFoldDB" id="A0A6B0VM40"/>
<keyword evidence="2" id="KW-1133">Transmembrane helix</keyword>
<reference evidence="3 4" key="1">
    <citation type="submission" date="2020-01" db="EMBL/GenBank/DDBJ databases">
        <title>Natronorubrum sp. JWXQ-INN 674 isolated from Inner Mongolia Autonomous Region of China.</title>
        <authorList>
            <person name="Xue Q."/>
        </authorList>
    </citation>
    <scope>NUCLEOTIDE SEQUENCE [LARGE SCALE GENOMIC DNA]</scope>
    <source>
        <strain evidence="3 4">JWXQ-INN-674</strain>
    </source>
</reference>
<keyword evidence="2" id="KW-0812">Transmembrane</keyword>
<feature type="transmembrane region" description="Helical" evidence="2">
    <location>
        <begin position="227"/>
        <end position="246"/>
    </location>
</feature>
<feature type="transmembrane region" description="Helical" evidence="2">
    <location>
        <begin position="468"/>
        <end position="494"/>
    </location>
</feature>
<feature type="region of interest" description="Disordered" evidence="1">
    <location>
        <begin position="1"/>
        <end position="51"/>
    </location>
</feature>
<feature type="transmembrane region" description="Helical" evidence="2">
    <location>
        <begin position="345"/>
        <end position="367"/>
    </location>
</feature>
<sequence length="531" mass="56218">MDDIGPQGNDQSEDFESILRSTTADRVPPSGKGEVTVVESAPESTADSAGIRESIARTDPDVVAVEVDDLRYEELVGETETDVDREDVVSGTTSAQLLGHWLLSGARTRLEGRSDADPDAHSAAAVSAANAQNLPVALVDRPLEDTVADLWERLSRRAKLATGGALVAEFGGPLKAGLGLGLFWGLLIGATVRLVQDPLLVPVDALSSGGSGAVGSLLGPLLSVLDAVLLIVLLGLAFGVPLWLLLARATRRFESGDTNPTAAQDAVGTLIADHSRSTTDADALAERRDGVTARRLLALREAGYDVLAVVSAGRRSRIERFLEEPASVPLTAVEEPSGSNRLRSVLYRVVGYAFTLGFLSLFGLMALGGAQDWFVVQLFAAWFLVNFVAAAGVAWLAGAHWTSAGAGGAVAWLTSVNPFITPGLFIAYVELQYTRVKLADIFQIKDTLAKRERGLLERLRGLHAEVGLFRLLAIMTVANLASFIASVLFVVAVLPYLAADIGGLEGVGETLLEGIHEGIRIVETVSPLFVR</sequence>